<protein>
    <recommendedName>
        <fullName evidence="1">GP-PDE domain-containing protein</fullName>
    </recommendedName>
</protein>
<evidence type="ECO:0000313" key="3">
    <source>
        <dbReference type="Proteomes" id="UP000753961"/>
    </source>
</evidence>
<dbReference type="RefSeq" id="WP_222578639.1">
    <property type="nucleotide sequence ID" value="NZ_JAHVHU010000004.1"/>
</dbReference>
<name>A0A953L9Z0_9BACT</name>
<dbReference type="Gene3D" id="3.20.20.190">
    <property type="entry name" value="Phosphatidylinositol (PI) phosphodiesterase"/>
    <property type="match status" value="1"/>
</dbReference>
<dbReference type="GO" id="GO:0008081">
    <property type="term" value="F:phosphoric diester hydrolase activity"/>
    <property type="evidence" value="ECO:0007669"/>
    <property type="project" value="InterPro"/>
</dbReference>
<accession>A0A953L9Z0</accession>
<dbReference type="PROSITE" id="PS51704">
    <property type="entry name" value="GP_PDE"/>
    <property type="match status" value="1"/>
</dbReference>
<keyword evidence="3" id="KW-1185">Reference proteome</keyword>
<dbReference type="EMBL" id="JAHVHU010000004">
    <property type="protein sequence ID" value="MBY5957116.1"/>
    <property type="molecule type" value="Genomic_DNA"/>
</dbReference>
<dbReference type="InterPro" id="IPR030395">
    <property type="entry name" value="GP_PDE_dom"/>
</dbReference>
<comment type="caution">
    <text evidence="2">The sequence shown here is derived from an EMBL/GenBank/DDBJ whole genome shotgun (WGS) entry which is preliminary data.</text>
</comment>
<dbReference type="Proteomes" id="UP000753961">
    <property type="component" value="Unassembled WGS sequence"/>
</dbReference>
<dbReference type="InterPro" id="IPR017946">
    <property type="entry name" value="PLC-like_Pdiesterase_TIM-brl"/>
</dbReference>
<feature type="domain" description="GP-PDE" evidence="1">
    <location>
        <begin position="25"/>
        <end position="258"/>
    </location>
</feature>
<proteinExistence type="predicted"/>
<dbReference type="PANTHER" id="PTHR46211:SF1">
    <property type="entry name" value="GLYCEROPHOSPHODIESTER PHOSPHODIESTERASE, CYTOPLASMIC"/>
    <property type="match status" value="1"/>
</dbReference>
<evidence type="ECO:0000259" key="1">
    <source>
        <dbReference type="PROSITE" id="PS51704"/>
    </source>
</evidence>
<sequence>MVHQHILLTFFCSLVGLTAANSQNALIIGHRGASYVYPENTTLSAVKAWEEGADAVEIDVYPTADGKIAVLHDRTTKRTTGADYKVSETSSDVLTKLDAGKWKAPQFEGERLPLLTDILEVIPRYKKLVVEVKSGSEIVPILKSLLEDHPKRSQIIFIAFGWEVINDLKNEFPDLPCFWLSSKKADVAARWESVKSNGLDGINLHHSIIDQDLINQAHKDDLGILCWTVNKVEDARRLAHMGIDGITTDRPGYIRKHLLSDMDFERKTN</sequence>
<reference evidence="2" key="1">
    <citation type="submission" date="2021-06" db="EMBL/GenBank/DDBJ databases">
        <title>44 bacteria genomes isolated from Dapeng, Shenzhen.</title>
        <authorList>
            <person name="Zheng W."/>
            <person name="Yu S."/>
            <person name="Huang Y."/>
        </authorList>
    </citation>
    <scope>NUCLEOTIDE SEQUENCE</scope>
    <source>
        <strain evidence="2">DP5N28-2</strain>
    </source>
</reference>
<dbReference type="AlphaFoldDB" id="A0A953L9Z0"/>
<evidence type="ECO:0000313" key="2">
    <source>
        <dbReference type="EMBL" id="MBY5957116.1"/>
    </source>
</evidence>
<dbReference type="PANTHER" id="PTHR46211">
    <property type="entry name" value="GLYCEROPHOSPHORYL DIESTER PHOSPHODIESTERASE"/>
    <property type="match status" value="1"/>
</dbReference>
<organism evidence="2 3">
    <name type="scientific">Membranihabitans marinus</name>
    <dbReference type="NCBI Taxonomy" id="1227546"/>
    <lineage>
        <taxon>Bacteria</taxon>
        <taxon>Pseudomonadati</taxon>
        <taxon>Bacteroidota</taxon>
        <taxon>Saprospiria</taxon>
        <taxon>Saprospirales</taxon>
        <taxon>Saprospiraceae</taxon>
        <taxon>Membranihabitans</taxon>
    </lineage>
</organism>
<dbReference type="SUPFAM" id="SSF51695">
    <property type="entry name" value="PLC-like phosphodiesterases"/>
    <property type="match status" value="1"/>
</dbReference>
<gene>
    <name evidence="2" type="ORF">KUV50_03140</name>
</gene>
<dbReference type="GO" id="GO:0006629">
    <property type="term" value="P:lipid metabolic process"/>
    <property type="evidence" value="ECO:0007669"/>
    <property type="project" value="InterPro"/>
</dbReference>
<dbReference type="Pfam" id="PF03009">
    <property type="entry name" value="GDPD"/>
    <property type="match status" value="1"/>
</dbReference>